<comment type="caution">
    <text evidence="2">The sequence shown here is derived from an EMBL/GenBank/DDBJ whole genome shotgun (WGS) entry which is preliminary data.</text>
</comment>
<feature type="compositionally biased region" description="Basic and acidic residues" evidence="1">
    <location>
        <begin position="102"/>
        <end position="111"/>
    </location>
</feature>
<evidence type="ECO:0000313" key="3">
    <source>
        <dbReference type="Proteomes" id="UP000287651"/>
    </source>
</evidence>
<gene>
    <name evidence="2" type="ORF">B296_00026934</name>
</gene>
<dbReference type="EMBL" id="AMZH03010328">
    <property type="protein sequence ID" value="RRT54962.1"/>
    <property type="molecule type" value="Genomic_DNA"/>
</dbReference>
<reference evidence="2 3" key="1">
    <citation type="journal article" date="2014" name="Agronomy (Basel)">
        <title>A Draft Genome Sequence for Ensete ventricosum, the Drought-Tolerant Tree Against Hunger.</title>
        <authorList>
            <person name="Harrison J."/>
            <person name="Moore K.A."/>
            <person name="Paszkiewicz K."/>
            <person name="Jones T."/>
            <person name="Grant M."/>
            <person name="Ambacheew D."/>
            <person name="Muzemil S."/>
            <person name="Studholme D.J."/>
        </authorList>
    </citation>
    <scope>NUCLEOTIDE SEQUENCE [LARGE SCALE GENOMIC DNA]</scope>
</reference>
<feature type="compositionally biased region" description="Polar residues" evidence="1">
    <location>
        <begin position="149"/>
        <end position="158"/>
    </location>
</feature>
<name>A0A426YTB3_ENSVE</name>
<accession>A0A426YTB3</accession>
<protein>
    <submittedName>
        <fullName evidence="2">Uncharacterized protein</fullName>
    </submittedName>
</protein>
<feature type="compositionally biased region" description="Polar residues" evidence="1">
    <location>
        <begin position="73"/>
        <end position="91"/>
    </location>
</feature>
<proteinExistence type="predicted"/>
<sequence length="173" mass="18412">MCPDRQRNVLLLASSTSSSSPPCQDEKTRLVRSLFDLGFCSLPLQSCGYYGRSDRNVGSEEGGGGGGGRGNTRFPNLQGKQIVSANKNGEGSESVGCRSVVHGRDETRRAEEDDSEGAHFPVRGGGRTSPFPSPSLRLRFPPPPTPSSNWTPLTQPRTQLFGGIADDSDLSGS</sequence>
<dbReference type="Proteomes" id="UP000287651">
    <property type="component" value="Unassembled WGS sequence"/>
</dbReference>
<feature type="compositionally biased region" description="Low complexity" evidence="1">
    <location>
        <begin position="128"/>
        <end position="139"/>
    </location>
</feature>
<evidence type="ECO:0000256" key="1">
    <source>
        <dbReference type="SAM" id="MobiDB-lite"/>
    </source>
</evidence>
<evidence type="ECO:0000313" key="2">
    <source>
        <dbReference type="EMBL" id="RRT54962.1"/>
    </source>
</evidence>
<dbReference type="AlphaFoldDB" id="A0A426YTB3"/>
<organism evidence="2 3">
    <name type="scientific">Ensete ventricosum</name>
    <name type="common">Abyssinian banana</name>
    <name type="synonym">Musa ensete</name>
    <dbReference type="NCBI Taxonomy" id="4639"/>
    <lineage>
        <taxon>Eukaryota</taxon>
        <taxon>Viridiplantae</taxon>
        <taxon>Streptophyta</taxon>
        <taxon>Embryophyta</taxon>
        <taxon>Tracheophyta</taxon>
        <taxon>Spermatophyta</taxon>
        <taxon>Magnoliopsida</taxon>
        <taxon>Liliopsida</taxon>
        <taxon>Zingiberales</taxon>
        <taxon>Musaceae</taxon>
        <taxon>Ensete</taxon>
    </lineage>
</organism>
<feature type="region of interest" description="Disordered" evidence="1">
    <location>
        <begin position="58"/>
        <end position="173"/>
    </location>
</feature>
<feature type="compositionally biased region" description="Gly residues" evidence="1">
    <location>
        <begin position="60"/>
        <end position="70"/>
    </location>
</feature>